<protein>
    <submittedName>
        <fullName evidence="2">WD40 repeat domain-containing protein</fullName>
    </submittedName>
</protein>
<keyword evidence="3" id="KW-1185">Reference proteome</keyword>
<evidence type="ECO:0000313" key="3">
    <source>
        <dbReference type="Proteomes" id="UP001149009"/>
    </source>
</evidence>
<dbReference type="AlphaFoldDB" id="A0A9X2X7Z4"/>
<dbReference type="InterPro" id="IPR011047">
    <property type="entry name" value="Quinoprotein_ADH-like_sf"/>
</dbReference>
<dbReference type="EMBL" id="JAODNV010000006">
    <property type="protein sequence ID" value="MCT8989771.1"/>
    <property type="molecule type" value="Genomic_DNA"/>
</dbReference>
<dbReference type="InterPro" id="IPR001680">
    <property type="entry name" value="WD40_rpt"/>
</dbReference>
<evidence type="ECO:0000313" key="2">
    <source>
        <dbReference type="EMBL" id="MCT8989771.1"/>
    </source>
</evidence>
<dbReference type="InterPro" id="IPR024977">
    <property type="entry name" value="Apc4-like_WD40_dom"/>
</dbReference>
<evidence type="ECO:0000259" key="1">
    <source>
        <dbReference type="Pfam" id="PF12894"/>
    </source>
</evidence>
<proteinExistence type="predicted"/>
<dbReference type="Proteomes" id="UP001149009">
    <property type="component" value="Unassembled WGS sequence"/>
</dbReference>
<dbReference type="SUPFAM" id="SSF50998">
    <property type="entry name" value="Quinoprotein alcohol dehydrogenase-like"/>
    <property type="match status" value="1"/>
</dbReference>
<feature type="domain" description="Anaphase-promoting complex subunit 4-like WD40" evidence="1">
    <location>
        <begin position="261"/>
        <end position="323"/>
    </location>
</feature>
<organism evidence="2 3">
    <name type="scientific">Chelativorans petroleitrophicus</name>
    <dbReference type="NCBI Taxonomy" id="2975484"/>
    <lineage>
        <taxon>Bacteria</taxon>
        <taxon>Pseudomonadati</taxon>
        <taxon>Pseudomonadota</taxon>
        <taxon>Alphaproteobacteria</taxon>
        <taxon>Hyphomicrobiales</taxon>
        <taxon>Phyllobacteriaceae</taxon>
        <taxon>Chelativorans</taxon>
    </lineage>
</organism>
<dbReference type="PANTHER" id="PTHR19879:SF9">
    <property type="entry name" value="TRANSCRIPTION INITIATION FACTOR TFIID SUBUNIT 5"/>
    <property type="match status" value="1"/>
</dbReference>
<dbReference type="SMART" id="SM00320">
    <property type="entry name" value="WD40"/>
    <property type="match status" value="5"/>
</dbReference>
<gene>
    <name evidence="2" type="ORF">NYR54_05620</name>
</gene>
<dbReference type="PANTHER" id="PTHR19879">
    <property type="entry name" value="TRANSCRIPTION INITIATION FACTOR TFIID"/>
    <property type="match status" value="1"/>
</dbReference>
<dbReference type="InterPro" id="IPR015943">
    <property type="entry name" value="WD40/YVTN_repeat-like_dom_sf"/>
</dbReference>
<name>A0A9X2X7Z4_9HYPH</name>
<comment type="caution">
    <text evidence="2">The sequence shown here is derived from an EMBL/GenBank/DDBJ whole genome shotgun (WGS) entry which is preliminary data.</text>
</comment>
<dbReference type="Gene3D" id="2.130.10.10">
    <property type="entry name" value="YVTN repeat-like/Quinoprotein amine dehydrogenase"/>
    <property type="match status" value="2"/>
</dbReference>
<reference evidence="2" key="1">
    <citation type="submission" date="2022-08" db="EMBL/GenBank/DDBJ databases">
        <title>Chelativorans sichuanense sp. nov., a paraffin oil-degrading bacterium isolated from a mixture of oil-based drill cuttings and paddy soil.</title>
        <authorList>
            <person name="Yu J."/>
            <person name="Liu H."/>
            <person name="Chen Q."/>
        </authorList>
    </citation>
    <scope>NUCLEOTIDE SEQUENCE</scope>
    <source>
        <strain evidence="2">SCAU 2101</strain>
    </source>
</reference>
<dbReference type="RefSeq" id="WP_261514624.1">
    <property type="nucleotide sequence ID" value="NZ_JAODNV010000006.1"/>
</dbReference>
<accession>A0A9X2X7Z4</accession>
<dbReference type="Pfam" id="PF12894">
    <property type="entry name" value="ANAPC4_WD40"/>
    <property type="match status" value="1"/>
</dbReference>
<sequence length="324" mass="34307">MPTVAPLDLTGHCVSACFLGDVPVFALADGVVHRLAGGHAWTEAHDGLLTAAPTRDGKCLITGGEDGKVMSLSPEGSVELLAEVGRKWITSVATGPQDIVAFASGKVAYVRFSDGRMRELEHPRSVEGLAFAPKGVRLGVARYNGATLHFPATDSKPTELEWAGAHTGITFSPDGNFLVTTMQENALHGWKLSDGRHMRMAGYPAKVKSLSWSAKGRWLATSGAPAAIVWPFQGKDGPMGKAPLELGTRGDAMVTQVACHPNEDIVAIGYSDGMILAARFADQKEVLLRRAGKGAISAMTWDREGRRLAFGTETGDCGIVDISA</sequence>